<evidence type="ECO:0000256" key="1">
    <source>
        <dbReference type="SAM" id="MobiDB-lite"/>
    </source>
</evidence>
<dbReference type="Proteomes" id="UP001189429">
    <property type="component" value="Unassembled WGS sequence"/>
</dbReference>
<organism evidence="2 3">
    <name type="scientific">Prorocentrum cordatum</name>
    <dbReference type="NCBI Taxonomy" id="2364126"/>
    <lineage>
        <taxon>Eukaryota</taxon>
        <taxon>Sar</taxon>
        <taxon>Alveolata</taxon>
        <taxon>Dinophyceae</taxon>
        <taxon>Prorocentrales</taxon>
        <taxon>Prorocentraceae</taxon>
        <taxon>Prorocentrum</taxon>
    </lineage>
</organism>
<sequence length="174" mass="18549">MVSCLGPALEPFFADAGDEALMKRRGNEEDRQACEQGPLALCLYDEAEAVRVKSPPPRARREAQESTVASLLLCALTDAGAEPEGQVGRPQATDSLLFRGLYVDGGPRRSKGRRRSRGADRAGKGNPHRRDEAPTTAPASLDEGCDVAPVMHGPASKPRQAETRRSPSCSPEGA</sequence>
<protein>
    <submittedName>
        <fullName evidence="2">Uncharacterized protein</fullName>
    </submittedName>
</protein>
<dbReference type="EMBL" id="CAUYUJ010014841">
    <property type="protein sequence ID" value="CAK0846713.1"/>
    <property type="molecule type" value="Genomic_DNA"/>
</dbReference>
<feature type="compositionally biased region" description="Basic and acidic residues" evidence="1">
    <location>
        <begin position="117"/>
        <end position="133"/>
    </location>
</feature>
<comment type="caution">
    <text evidence="2">The sequence shown here is derived from an EMBL/GenBank/DDBJ whole genome shotgun (WGS) entry which is preliminary data.</text>
</comment>
<accession>A0ABN9TL59</accession>
<name>A0ABN9TL59_9DINO</name>
<gene>
    <name evidence="2" type="ORF">PCOR1329_LOCUS40150</name>
</gene>
<evidence type="ECO:0000313" key="3">
    <source>
        <dbReference type="Proteomes" id="UP001189429"/>
    </source>
</evidence>
<reference evidence="2" key="1">
    <citation type="submission" date="2023-10" db="EMBL/GenBank/DDBJ databases">
        <authorList>
            <person name="Chen Y."/>
            <person name="Shah S."/>
            <person name="Dougan E. K."/>
            <person name="Thang M."/>
            <person name="Chan C."/>
        </authorList>
    </citation>
    <scope>NUCLEOTIDE SEQUENCE [LARGE SCALE GENOMIC DNA]</scope>
</reference>
<proteinExistence type="predicted"/>
<keyword evidence="3" id="KW-1185">Reference proteome</keyword>
<feature type="region of interest" description="Disordered" evidence="1">
    <location>
        <begin position="80"/>
        <end position="174"/>
    </location>
</feature>
<evidence type="ECO:0000313" key="2">
    <source>
        <dbReference type="EMBL" id="CAK0846713.1"/>
    </source>
</evidence>